<protein>
    <submittedName>
        <fullName evidence="2">Uncharacterized protein</fullName>
    </submittedName>
</protein>
<gene>
    <name evidence="2" type="ORF">CTEN210_11677</name>
</gene>
<dbReference type="Proteomes" id="UP001054902">
    <property type="component" value="Unassembled WGS sequence"/>
</dbReference>
<dbReference type="AlphaFoldDB" id="A0AAD3H9I6"/>
<sequence length="143" mass="16240">MSSDSEEYDEMMDIEFPMGDDDQDEEPEERSLKESSPLIDVTVEGWDDDIVSKCFIASTADYDSVARDEFQCIVKPDKRLNVNSRKVEFLNGSDDDEIGNNEQQQSSTSDDHHRKTSDMEEKGSNNKGTFDQKATLTTPNWAI</sequence>
<feature type="compositionally biased region" description="Acidic residues" evidence="1">
    <location>
        <begin position="1"/>
        <end position="28"/>
    </location>
</feature>
<organism evidence="2 3">
    <name type="scientific">Chaetoceros tenuissimus</name>
    <dbReference type="NCBI Taxonomy" id="426638"/>
    <lineage>
        <taxon>Eukaryota</taxon>
        <taxon>Sar</taxon>
        <taxon>Stramenopiles</taxon>
        <taxon>Ochrophyta</taxon>
        <taxon>Bacillariophyta</taxon>
        <taxon>Coscinodiscophyceae</taxon>
        <taxon>Chaetocerotophycidae</taxon>
        <taxon>Chaetocerotales</taxon>
        <taxon>Chaetocerotaceae</taxon>
        <taxon>Chaetoceros</taxon>
    </lineage>
</organism>
<name>A0AAD3H9I6_9STRA</name>
<feature type="region of interest" description="Disordered" evidence="1">
    <location>
        <begin position="1"/>
        <end position="39"/>
    </location>
</feature>
<evidence type="ECO:0000313" key="3">
    <source>
        <dbReference type="Proteomes" id="UP001054902"/>
    </source>
</evidence>
<accession>A0AAD3H9I6</accession>
<feature type="region of interest" description="Disordered" evidence="1">
    <location>
        <begin position="90"/>
        <end position="143"/>
    </location>
</feature>
<feature type="compositionally biased region" description="Polar residues" evidence="1">
    <location>
        <begin position="125"/>
        <end position="143"/>
    </location>
</feature>
<dbReference type="EMBL" id="BLLK01000047">
    <property type="protein sequence ID" value="GFH55201.1"/>
    <property type="molecule type" value="Genomic_DNA"/>
</dbReference>
<evidence type="ECO:0000256" key="1">
    <source>
        <dbReference type="SAM" id="MobiDB-lite"/>
    </source>
</evidence>
<comment type="caution">
    <text evidence="2">The sequence shown here is derived from an EMBL/GenBank/DDBJ whole genome shotgun (WGS) entry which is preliminary data.</text>
</comment>
<evidence type="ECO:0000313" key="2">
    <source>
        <dbReference type="EMBL" id="GFH55201.1"/>
    </source>
</evidence>
<feature type="compositionally biased region" description="Basic and acidic residues" evidence="1">
    <location>
        <begin position="109"/>
        <end position="124"/>
    </location>
</feature>
<keyword evidence="3" id="KW-1185">Reference proteome</keyword>
<proteinExistence type="predicted"/>
<reference evidence="2 3" key="1">
    <citation type="journal article" date="2021" name="Sci. Rep.">
        <title>The genome of the diatom Chaetoceros tenuissimus carries an ancient integrated fragment of an extant virus.</title>
        <authorList>
            <person name="Hongo Y."/>
            <person name="Kimura K."/>
            <person name="Takaki Y."/>
            <person name="Yoshida Y."/>
            <person name="Baba S."/>
            <person name="Kobayashi G."/>
            <person name="Nagasaki K."/>
            <person name="Hano T."/>
            <person name="Tomaru Y."/>
        </authorList>
    </citation>
    <scope>NUCLEOTIDE SEQUENCE [LARGE SCALE GENOMIC DNA]</scope>
    <source>
        <strain evidence="2 3">NIES-3715</strain>
    </source>
</reference>